<organism evidence="3 4">
    <name type="scientific">Flavobacterium magnesitis</name>
    <dbReference type="NCBI Taxonomy" id="3138077"/>
    <lineage>
        <taxon>Bacteria</taxon>
        <taxon>Pseudomonadati</taxon>
        <taxon>Bacteroidota</taxon>
        <taxon>Flavobacteriia</taxon>
        <taxon>Flavobacteriales</taxon>
        <taxon>Flavobacteriaceae</taxon>
        <taxon>Flavobacterium</taxon>
    </lineage>
</organism>
<accession>A0ABV4THP0</accession>
<dbReference type="PANTHER" id="PTHR46268:SF6">
    <property type="entry name" value="UNIVERSAL STRESS PROTEIN UP12"/>
    <property type="match status" value="1"/>
</dbReference>
<reference evidence="3 4" key="1">
    <citation type="submission" date="2024-04" db="EMBL/GenBank/DDBJ databases">
        <title>New Clade of Flavobacterium.</title>
        <authorList>
            <person name="Matos L."/>
            <person name="Proenca D.N."/>
            <person name="Fransisco R.M."/>
            <person name="Chung A.P."/>
            <person name="Maccario L."/>
            <person name="Sorensen S.J."/>
            <person name="Morais P.V."/>
        </authorList>
    </citation>
    <scope>NUCLEOTIDE SEQUENCE [LARGE SCALE GENOMIC DNA]</scope>
    <source>
        <strain evidence="3 4">FBOR7N2.3</strain>
    </source>
</reference>
<evidence type="ECO:0000256" key="1">
    <source>
        <dbReference type="ARBA" id="ARBA00008791"/>
    </source>
</evidence>
<proteinExistence type="inferred from homology"/>
<evidence type="ECO:0000259" key="2">
    <source>
        <dbReference type="Pfam" id="PF00582"/>
    </source>
</evidence>
<dbReference type="RefSeq" id="WP_373390731.1">
    <property type="nucleotide sequence ID" value="NZ_JBCFQJ010000002.1"/>
</dbReference>
<feature type="domain" description="UspA" evidence="2">
    <location>
        <begin position="151"/>
        <end position="274"/>
    </location>
</feature>
<dbReference type="InterPro" id="IPR006016">
    <property type="entry name" value="UspA"/>
</dbReference>
<protein>
    <submittedName>
        <fullName evidence="3">Universal stress protein</fullName>
    </submittedName>
</protein>
<dbReference type="Pfam" id="PF00582">
    <property type="entry name" value="Usp"/>
    <property type="match status" value="2"/>
</dbReference>
<dbReference type="PANTHER" id="PTHR46268">
    <property type="entry name" value="STRESS RESPONSE PROTEIN NHAX"/>
    <property type="match status" value="1"/>
</dbReference>
<dbReference type="InterPro" id="IPR006015">
    <property type="entry name" value="Universal_stress_UspA"/>
</dbReference>
<sequence>MMKKILVPTDFSIQAENALKVAAQIARNNNSEIHLLHILEIPSQMNDAITGATPIPEVVFFIQKAKETMRFIKEKSFLKDLTVIDSIKIEKASQAIISYSKENNIDLILMGSNGTSGIEEIILGSNTEKVVRLSNAPVLIIKEEITEFNPKNIVFASDFSEEIKKSFGKLLDLVYAFNAHLHLVTICTPNSFKTTALTKKIVQEFISNFDIKNYSTHIYNDTNVEKGIINFSNHINADLISLCTHGRTGLSHFFTGSISEDLANHASKPLIVYKI</sequence>
<comment type="caution">
    <text evidence="3">The sequence shown here is derived from an EMBL/GenBank/DDBJ whole genome shotgun (WGS) entry which is preliminary data.</text>
</comment>
<evidence type="ECO:0000313" key="3">
    <source>
        <dbReference type="EMBL" id="MFA9193630.1"/>
    </source>
</evidence>
<dbReference type="PRINTS" id="PR01438">
    <property type="entry name" value="UNVRSLSTRESS"/>
</dbReference>
<comment type="similarity">
    <text evidence="1">Belongs to the universal stress protein A family.</text>
</comment>
<dbReference type="Gene3D" id="3.40.50.620">
    <property type="entry name" value="HUPs"/>
    <property type="match status" value="2"/>
</dbReference>
<dbReference type="EMBL" id="JBCFQK010000004">
    <property type="protein sequence ID" value="MFA9193630.1"/>
    <property type="molecule type" value="Genomic_DNA"/>
</dbReference>
<name>A0ABV4THP0_9FLAO</name>
<keyword evidence="4" id="KW-1185">Reference proteome</keyword>
<dbReference type="InterPro" id="IPR014729">
    <property type="entry name" value="Rossmann-like_a/b/a_fold"/>
</dbReference>
<dbReference type="SUPFAM" id="SSF52402">
    <property type="entry name" value="Adenine nucleotide alpha hydrolases-like"/>
    <property type="match status" value="2"/>
</dbReference>
<gene>
    <name evidence="3" type="ORF">AAGV33_04370</name>
</gene>
<feature type="domain" description="UspA" evidence="2">
    <location>
        <begin position="1"/>
        <end position="142"/>
    </location>
</feature>
<dbReference type="Proteomes" id="UP001574170">
    <property type="component" value="Unassembled WGS sequence"/>
</dbReference>
<evidence type="ECO:0000313" key="4">
    <source>
        <dbReference type="Proteomes" id="UP001574170"/>
    </source>
</evidence>
<dbReference type="CDD" id="cd00293">
    <property type="entry name" value="USP-like"/>
    <property type="match status" value="2"/>
</dbReference>